<dbReference type="Pfam" id="PF00561">
    <property type="entry name" value="Abhydrolase_1"/>
    <property type="match status" value="1"/>
</dbReference>
<dbReference type="RefSeq" id="WP_338199924.1">
    <property type="nucleotide sequence ID" value="NZ_JAEKNR010000068.1"/>
</dbReference>
<dbReference type="Gene3D" id="3.40.50.1820">
    <property type="entry name" value="alpha/beta hydrolase"/>
    <property type="match status" value="1"/>
</dbReference>
<proteinExistence type="predicted"/>
<accession>A0A934K347</accession>
<dbReference type="PANTHER" id="PTHR43433:SF5">
    <property type="entry name" value="AB HYDROLASE-1 DOMAIN-CONTAINING PROTEIN"/>
    <property type="match status" value="1"/>
</dbReference>
<reference evidence="2" key="1">
    <citation type="submission" date="2020-10" db="EMBL/GenBank/DDBJ databases">
        <title>Ca. Dormibacterota MAGs.</title>
        <authorList>
            <person name="Montgomery K."/>
        </authorList>
    </citation>
    <scope>NUCLEOTIDE SEQUENCE [LARGE SCALE GENOMIC DNA]</scope>
    <source>
        <strain evidence="2">SC8812_S17_10</strain>
    </source>
</reference>
<dbReference type="Proteomes" id="UP000612893">
    <property type="component" value="Unassembled WGS sequence"/>
</dbReference>
<dbReference type="PRINTS" id="PR00111">
    <property type="entry name" value="ABHYDROLASE"/>
</dbReference>
<dbReference type="InterPro" id="IPR050471">
    <property type="entry name" value="AB_hydrolase"/>
</dbReference>
<protein>
    <submittedName>
        <fullName evidence="2">Alpha/beta fold hydrolase</fullName>
    </submittedName>
</protein>
<dbReference type="GO" id="GO:0016787">
    <property type="term" value="F:hydrolase activity"/>
    <property type="evidence" value="ECO:0007669"/>
    <property type="project" value="UniProtKB-KW"/>
</dbReference>
<feature type="domain" description="AB hydrolase-1" evidence="1">
    <location>
        <begin position="26"/>
        <end position="245"/>
    </location>
</feature>
<dbReference type="InterPro" id="IPR029058">
    <property type="entry name" value="AB_hydrolase_fold"/>
</dbReference>
<dbReference type="InterPro" id="IPR000073">
    <property type="entry name" value="AB_hydrolase_1"/>
</dbReference>
<keyword evidence="2" id="KW-0378">Hydrolase</keyword>
<keyword evidence="3" id="KW-1185">Reference proteome</keyword>
<dbReference type="PANTHER" id="PTHR43433">
    <property type="entry name" value="HYDROLASE, ALPHA/BETA FOLD FAMILY PROTEIN"/>
    <property type="match status" value="1"/>
</dbReference>
<evidence type="ECO:0000313" key="2">
    <source>
        <dbReference type="EMBL" id="MBJ7597580.1"/>
    </source>
</evidence>
<dbReference type="SUPFAM" id="SSF53474">
    <property type="entry name" value="alpha/beta-Hydrolases"/>
    <property type="match status" value="1"/>
</dbReference>
<comment type="caution">
    <text evidence="2">The sequence shown here is derived from an EMBL/GenBank/DDBJ whole genome shotgun (WGS) entry which is preliminary data.</text>
</comment>
<evidence type="ECO:0000259" key="1">
    <source>
        <dbReference type="Pfam" id="PF00561"/>
    </source>
</evidence>
<gene>
    <name evidence="2" type="ORF">JF922_05780</name>
</gene>
<dbReference type="AlphaFoldDB" id="A0A934K347"/>
<dbReference type="EMBL" id="JAEKNR010000068">
    <property type="protein sequence ID" value="MBJ7597580.1"/>
    <property type="molecule type" value="Genomic_DNA"/>
</dbReference>
<name>A0A934K347_9BACT</name>
<organism evidence="2 3">
    <name type="scientific">Candidatus Nephthysia bennettiae</name>
    <dbReference type="NCBI Taxonomy" id="3127016"/>
    <lineage>
        <taxon>Bacteria</taxon>
        <taxon>Bacillati</taxon>
        <taxon>Candidatus Dormiibacterota</taxon>
        <taxon>Candidatus Dormibacteria</taxon>
        <taxon>Candidatus Dormibacterales</taxon>
        <taxon>Candidatus Dormibacteraceae</taxon>
        <taxon>Candidatus Nephthysia</taxon>
    </lineage>
</organism>
<sequence>MSSSILHDGARLSFDESVPQQPAGHAFIFQHGMGGDTSQPLGYLAGEAPTRVLAVDARGHGKSSDIQAGDARFDILTDDVIAVADSLRVERFVIGGISLGAGTAINVSVRYPERVSALVLCRPAWLDQPQDVWNREVYNTIADLLETCANAGSALEQFTSTAAYQQVLATSPDAAESLCHQITRPRAAANATVLRSFPADRPTSSAASWADVAVPTLVIGHHDDPFHPFAIAEAYARIIPAADLITVPSKDADSAQFFSQVRAAINDFLSRFAVRP</sequence>
<evidence type="ECO:0000313" key="3">
    <source>
        <dbReference type="Proteomes" id="UP000612893"/>
    </source>
</evidence>